<dbReference type="Pfam" id="PF21953">
    <property type="entry name" value="NadN_nucleosid_C"/>
    <property type="match status" value="1"/>
</dbReference>
<comment type="caution">
    <text evidence="3">The sequence shown here is derived from an EMBL/GenBank/DDBJ whole genome shotgun (WGS) entry which is preliminary data.</text>
</comment>
<dbReference type="InterPro" id="IPR014485">
    <property type="entry name" value="Pesterase_C1039"/>
</dbReference>
<evidence type="ECO:0000256" key="1">
    <source>
        <dbReference type="SAM" id="SignalP"/>
    </source>
</evidence>
<evidence type="ECO:0000259" key="2">
    <source>
        <dbReference type="Pfam" id="PF21953"/>
    </source>
</evidence>
<organism evidence="3 4">
    <name type="scientific">Maudiozyma humilis</name>
    <name type="common">Sour dough yeast</name>
    <name type="synonym">Kazachstania humilis</name>
    <dbReference type="NCBI Taxonomy" id="51915"/>
    <lineage>
        <taxon>Eukaryota</taxon>
        <taxon>Fungi</taxon>
        <taxon>Dikarya</taxon>
        <taxon>Ascomycota</taxon>
        <taxon>Saccharomycotina</taxon>
        <taxon>Saccharomycetes</taxon>
        <taxon>Saccharomycetales</taxon>
        <taxon>Saccharomycetaceae</taxon>
        <taxon>Maudiozyma</taxon>
    </lineage>
</organism>
<dbReference type="SUPFAM" id="SSF55816">
    <property type="entry name" value="5'-nucleotidase (syn. UDP-sugar hydrolase), C-terminal domain"/>
    <property type="match status" value="1"/>
</dbReference>
<dbReference type="GO" id="GO:0009166">
    <property type="term" value="P:nucleotide catabolic process"/>
    <property type="evidence" value="ECO:0007669"/>
    <property type="project" value="InterPro"/>
</dbReference>
<dbReference type="GO" id="GO:0016787">
    <property type="term" value="F:hydrolase activity"/>
    <property type="evidence" value="ECO:0007669"/>
    <property type="project" value="InterPro"/>
</dbReference>
<feature type="domain" description="Putative 5'-nucleotidase C-terminal" evidence="2">
    <location>
        <begin position="372"/>
        <end position="554"/>
    </location>
</feature>
<dbReference type="SUPFAM" id="SSF56300">
    <property type="entry name" value="Metallo-dependent phosphatases"/>
    <property type="match status" value="1"/>
</dbReference>
<dbReference type="Gene3D" id="3.60.21.10">
    <property type="match status" value="1"/>
</dbReference>
<feature type="signal peptide" evidence="1">
    <location>
        <begin position="1"/>
        <end position="21"/>
    </location>
</feature>
<dbReference type="Proteomes" id="UP001377567">
    <property type="component" value="Unassembled WGS sequence"/>
</dbReference>
<evidence type="ECO:0000313" key="4">
    <source>
        <dbReference type="Proteomes" id="UP001377567"/>
    </source>
</evidence>
<dbReference type="InterPro" id="IPR029052">
    <property type="entry name" value="Metallo-depent_PP-like"/>
</dbReference>
<reference evidence="3 4" key="1">
    <citation type="journal article" date="2023" name="Elife">
        <title>Identification of key yeast species and microbe-microbe interactions impacting larval growth of Drosophila in the wild.</title>
        <authorList>
            <person name="Mure A."/>
            <person name="Sugiura Y."/>
            <person name="Maeda R."/>
            <person name="Honda K."/>
            <person name="Sakurai N."/>
            <person name="Takahashi Y."/>
            <person name="Watada M."/>
            <person name="Katoh T."/>
            <person name="Gotoh A."/>
            <person name="Gotoh Y."/>
            <person name="Taniguchi I."/>
            <person name="Nakamura K."/>
            <person name="Hayashi T."/>
            <person name="Katayama T."/>
            <person name="Uemura T."/>
            <person name="Hattori Y."/>
        </authorList>
    </citation>
    <scope>NUCLEOTIDE SEQUENCE [LARGE SCALE GENOMIC DNA]</scope>
    <source>
        <strain evidence="3 4">KH-74</strain>
    </source>
</reference>
<evidence type="ECO:0000313" key="3">
    <source>
        <dbReference type="EMBL" id="GMM54673.1"/>
    </source>
</evidence>
<gene>
    <name evidence="3" type="ORF">DAKH74_012890</name>
</gene>
<dbReference type="InterPro" id="IPR036907">
    <property type="entry name" value="5'-Nucleotdase_C_sf"/>
</dbReference>
<feature type="chain" id="PRO_5043842853" description="Putative 5'-nucleotidase C-terminal domain-containing protein" evidence="1">
    <location>
        <begin position="22"/>
        <end position="597"/>
    </location>
</feature>
<dbReference type="PANTHER" id="PTHR11575">
    <property type="entry name" value="5'-NUCLEOTIDASE-RELATED"/>
    <property type="match status" value="1"/>
</dbReference>
<protein>
    <recommendedName>
        <fullName evidence="2">Putative 5'-nucleotidase C-terminal domain-containing protein</fullName>
    </recommendedName>
</protein>
<dbReference type="GO" id="GO:0005829">
    <property type="term" value="C:cytosol"/>
    <property type="evidence" value="ECO:0007669"/>
    <property type="project" value="TreeGrafter"/>
</dbReference>
<sequence>MMYGLSRIILCTTLLQGVTNAFSIPAVFNSDNESPGLREIELGELNFLHTTDTHGWYGSHPGQPSYDADWGDFISFIDHFRRNRINEDSKPKRDLILIDTGDKHDGNGLADATYPNGLESTNIFNSVNYDLLTLGNHELYTAERAVFEYYSTATSDKFADKYVSSNVEFITEDGKNVPFGNKYIHFTTKHTKHRILALSFIFNFKKTNDRAIVTPVREEVHKPWFQEMLKEFPPSKLDLILVFGHLPATDPNEREINALHEYLRLLYPATVIQYFGGHSHIRDFVQLDERSTCLQSGRFAETVGFLSINGIKSISHTPKFFRRYIDFNKKSFKFHALTKTLYTKIGKQVSNKIQQLKNILDLDYQFGTVPRTFYMAARPLDDADNIYNLFKSDILKRLNSTIPKANNQRIVMMNTGAIRYDMYKGPFTKNTEFIVLPFENNWNVIELPIKIATKIERYLNDLPYVVNSLAPPEAIQNRITVLDRPNKCPIIHVPWLNEGHSTRDDFGCDGDDTPHNTETLHHIPNVIQTSSIVSKDKDTVIDFVFFSFLTDDILEAANSIGKDEIPLFHNYTISHVHDYGGQSAKMLLREYIIDVSK</sequence>
<keyword evidence="1" id="KW-0732">Signal</keyword>
<dbReference type="PANTHER" id="PTHR11575:SF22">
    <property type="entry name" value="ADL392WP"/>
    <property type="match status" value="1"/>
</dbReference>
<dbReference type="Gene3D" id="3.90.780.10">
    <property type="entry name" value="5'-Nucleotidase, C-terminal domain"/>
    <property type="match status" value="2"/>
</dbReference>
<accession>A0AAV5RVG8</accession>
<dbReference type="EMBL" id="BTGD01000003">
    <property type="protein sequence ID" value="GMM54673.1"/>
    <property type="molecule type" value="Genomic_DNA"/>
</dbReference>
<dbReference type="CDD" id="cd07407">
    <property type="entry name" value="MPP_YHR202W_N"/>
    <property type="match status" value="1"/>
</dbReference>
<dbReference type="AlphaFoldDB" id="A0AAV5RVG8"/>
<dbReference type="GO" id="GO:0005576">
    <property type="term" value="C:extracellular region"/>
    <property type="evidence" value="ECO:0007669"/>
    <property type="project" value="UniProtKB-ARBA"/>
</dbReference>
<dbReference type="InterPro" id="IPR053828">
    <property type="entry name" value="Nucleosidase_C"/>
</dbReference>
<dbReference type="PIRSF" id="PIRSF017316">
    <property type="entry name" value="Pesterase_C1039"/>
    <property type="match status" value="1"/>
</dbReference>
<dbReference type="FunFam" id="3.60.21.10:FF:000043">
    <property type="entry name" value="Ser/Thr protein phosphatase family"/>
    <property type="match status" value="1"/>
</dbReference>
<dbReference type="InterPro" id="IPR041823">
    <property type="entry name" value="YHR202W_N"/>
</dbReference>
<name>A0AAV5RVG8_MAUHU</name>
<dbReference type="InterPro" id="IPR006179">
    <property type="entry name" value="5_nucleotidase/apyrase"/>
</dbReference>
<proteinExistence type="predicted"/>
<keyword evidence="4" id="KW-1185">Reference proteome</keyword>